<accession>A0A8S1KYM5</accession>
<dbReference type="Proteomes" id="UP000688137">
    <property type="component" value="Unassembled WGS sequence"/>
</dbReference>
<keyword evidence="6 8" id="KW-1133">Transmembrane helix</keyword>
<feature type="transmembrane region" description="Helical" evidence="8">
    <location>
        <begin position="65"/>
        <end position="83"/>
    </location>
</feature>
<sequence length="153" mass="17493">MWEIKIKREKSLPDPVGYKKAYDDCQGQELRDDLEKKAMGIAKGGFGNIFMIMFTLYMTGNMMNIFTIVIIGQFLWQAISTIAKMDQAFSALENRGISLFLYKLIYLSAGLLQLGVVLYKLYNIGLLPLNSADWIDLVPLHHQEEIVVPYSYN</sequence>
<evidence type="ECO:0000313" key="9">
    <source>
        <dbReference type="EMBL" id="CAD8060619.1"/>
    </source>
</evidence>
<keyword evidence="10" id="KW-1185">Reference proteome</keyword>
<evidence type="ECO:0000256" key="5">
    <source>
        <dbReference type="ARBA" id="ARBA00022824"/>
    </source>
</evidence>
<protein>
    <recommendedName>
        <fullName evidence="3">ER membrane protein complex subunit 4</fullName>
    </recommendedName>
</protein>
<keyword evidence="5" id="KW-0256">Endoplasmic reticulum</keyword>
<evidence type="ECO:0000256" key="3">
    <source>
        <dbReference type="ARBA" id="ARBA00020820"/>
    </source>
</evidence>
<dbReference type="EMBL" id="CAJJDM010000029">
    <property type="protein sequence ID" value="CAD8060619.1"/>
    <property type="molecule type" value="Genomic_DNA"/>
</dbReference>
<feature type="transmembrane region" description="Helical" evidence="8">
    <location>
        <begin position="104"/>
        <end position="122"/>
    </location>
</feature>
<gene>
    <name evidence="9" type="ORF">PPRIM_AZ9-3.1.T0300226</name>
</gene>
<proteinExistence type="inferred from homology"/>
<evidence type="ECO:0000256" key="2">
    <source>
        <dbReference type="ARBA" id="ARBA00007715"/>
    </source>
</evidence>
<dbReference type="AlphaFoldDB" id="A0A8S1KYM5"/>
<comment type="subcellular location">
    <subcellularLocation>
        <location evidence="1">Endoplasmic reticulum membrane</location>
        <topology evidence="1">Multi-pass membrane protein</topology>
    </subcellularLocation>
</comment>
<evidence type="ECO:0000313" key="10">
    <source>
        <dbReference type="Proteomes" id="UP000688137"/>
    </source>
</evidence>
<evidence type="ECO:0000256" key="1">
    <source>
        <dbReference type="ARBA" id="ARBA00004477"/>
    </source>
</evidence>
<evidence type="ECO:0000256" key="6">
    <source>
        <dbReference type="ARBA" id="ARBA00022989"/>
    </source>
</evidence>
<reference evidence="9" key="1">
    <citation type="submission" date="2021-01" db="EMBL/GenBank/DDBJ databases">
        <authorList>
            <consortium name="Genoscope - CEA"/>
            <person name="William W."/>
        </authorList>
    </citation>
    <scope>NUCLEOTIDE SEQUENCE</scope>
</reference>
<evidence type="ECO:0000256" key="7">
    <source>
        <dbReference type="ARBA" id="ARBA00023136"/>
    </source>
</evidence>
<dbReference type="PANTHER" id="PTHR19315">
    <property type="entry name" value="ER MEMBRANE PROTEIN COMPLEX SUBUNIT 4"/>
    <property type="match status" value="1"/>
</dbReference>
<dbReference type="InterPro" id="IPR009445">
    <property type="entry name" value="TMEM85/Emc4"/>
</dbReference>
<dbReference type="GO" id="GO:0005789">
    <property type="term" value="C:endoplasmic reticulum membrane"/>
    <property type="evidence" value="ECO:0007669"/>
    <property type="project" value="UniProtKB-SubCell"/>
</dbReference>
<dbReference type="OMA" id="QQTFKVI"/>
<comment type="similarity">
    <text evidence="2">Belongs to the EMC4 family.</text>
</comment>
<evidence type="ECO:0000256" key="8">
    <source>
        <dbReference type="SAM" id="Phobius"/>
    </source>
</evidence>
<evidence type="ECO:0000256" key="4">
    <source>
        <dbReference type="ARBA" id="ARBA00022692"/>
    </source>
</evidence>
<comment type="caution">
    <text evidence="9">The sequence shown here is derived from an EMBL/GenBank/DDBJ whole genome shotgun (WGS) entry which is preliminary data.</text>
</comment>
<keyword evidence="4 8" id="KW-0812">Transmembrane</keyword>
<keyword evidence="7 8" id="KW-0472">Membrane</keyword>
<dbReference type="Pfam" id="PF06417">
    <property type="entry name" value="EMC4"/>
    <property type="match status" value="1"/>
</dbReference>
<name>A0A8S1KYM5_PARPR</name>
<organism evidence="9 10">
    <name type="scientific">Paramecium primaurelia</name>
    <dbReference type="NCBI Taxonomy" id="5886"/>
    <lineage>
        <taxon>Eukaryota</taxon>
        <taxon>Sar</taxon>
        <taxon>Alveolata</taxon>
        <taxon>Ciliophora</taxon>
        <taxon>Intramacronucleata</taxon>
        <taxon>Oligohymenophorea</taxon>
        <taxon>Peniculida</taxon>
        <taxon>Parameciidae</taxon>
        <taxon>Paramecium</taxon>
    </lineage>
</organism>